<evidence type="ECO:0000256" key="2">
    <source>
        <dbReference type="ARBA" id="ARBA00022692"/>
    </source>
</evidence>
<dbReference type="Pfam" id="PF10324">
    <property type="entry name" value="7TM_GPCR_Srw"/>
    <property type="match status" value="1"/>
</dbReference>
<dbReference type="AlphaFoldDB" id="E3NM32"/>
<dbReference type="PROSITE" id="PS50262">
    <property type="entry name" value="G_PROTEIN_RECEP_F1_2"/>
    <property type="match status" value="1"/>
</dbReference>
<evidence type="ECO:0000256" key="4">
    <source>
        <dbReference type="ARBA" id="ARBA00023136"/>
    </source>
</evidence>
<evidence type="ECO:0000256" key="5">
    <source>
        <dbReference type="SAM" id="Phobius"/>
    </source>
</evidence>
<evidence type="ECO:0000256" key="1">
    <source>
        <dbReference type="ARBA" id="ARBA00004370"/>
    </source>
</evidence>
<dbReference type="Proteomes" id="UP000008281">
    <property type="component" value="Unassembled WGS sequence"/>
</dbReference>
<keyword evidence="8" id="KW-1185">Reference proteome</keyword>
<dbReference type="eggNOG" id="ENOG502TFE1">
    <property type="taxonomic scope" value="Eukaryota"/>
</dbReference>
<dbReference type="EMBL" id="DS268973">
    <property type="protein sequence ID" value="EFP06589.1"/>
    <property type="molecule type" value="Genomic_DNA"/>
</dbReference>
<name>E3NM32_CAERE</name>
<evidence type="ECO:0000256" key="3">
    <source>
        <dbReference type="ARBA" id="ARBA00022989"/>
    </source>
</evidence>
<dbReference type="SUPFAM" id="SSF81321">
    <property type="entry name" value="Family A G protein-coupled receptor-like"/>
    <property type="match status" value="1"/>
</dbReference>
<accession>E3NM32</accession>
<feature type="transmembrane region" description="Helical" evidence="5">
    <location>
        <begin position="39"/>
        <end position="59"/>
    </location>
</feature>
<dbReference type="PANTHER" id="PTHR22751:SF288">
    <property type="entry name" value="G-PROTEIN COUPLED RECEPTORS FAMILY 1 PROFILE DOMAIN-CONTAINING PROTEIN"/>
    <property type="match status" value="1"/>
</dbReference>
<reference evidence="7" key="1">
    <citation type="submission" date="2007-07" db="EMBL/GenBank/DDBJ databases">
        <title>PCAP assembly of the Caenorhabditis remanei genome.</title>
        <authorList>
            <consortium name="The Caenorhabditis remanei Sequencing Consortium"/>
            <person name="Wilson R.K."/>
        </authorList>
    </citation>
    <scope>NUCLEOTIDE SEQUENCE [LARGE SCALE GENOMIC DNA]</scope>
    <source>
        <strain evidence="7">PB4641</strain>
    </source>
</reference>
<evidence type="ECO:0000313" key="7">
    <source>
        <dbReference type="EMBL" id="EFP06589.1"/>
    </source>
</evidence>
<dbReference type="InterPro" id="IPR019427">
    <property type="entry name" value="7TM_GPCR_serpentine_rcpt_Srw"/>
</dbReference>
<evidence type="ECO:0000259" key="6">
    <source>
        <dbReference type="PROSITE" id="PS50262"/>
    </source>
</evidence>
<feature type="transmembrane region" description="Helical" evidence="5">
    <location>
        <begin position="227"/>
        <end position="244"/>
    </location>
</feature>
<dbReference type="Gene3D" id="1.20.1070.10">
    <property type="entry name" value="Rhodopsin 7-helix transmembrane proteins"/>
    <property type="match status" value="1"/>
</dbReference>
<dbReference type="PANTHER" id="PTHR22751">
    <property type="entry name" value="G-PROTEIN COUPLED RECEPTOR-RELATED"/>
    <property type="match status" value="1"/>
</dbReference>
<sequence length="372" mass="42864">MYYCEEYAWFKIKNKSLLKFLCFITERFTRLVNRLHNSCIHISVFCIIVNLFHVTVLSSKSLRTSPIYIILMAIAIDIISSLYDIHTGIVQFYKVINVCYSKNSDYYIILINVIMESIRNYTRRCSTWLSFSIALIRTLVIKYPMDPRFGILSKPRAAFYVILATLILCAPINMLDVYKHHIGYTEGYKCTQHPSSNILWYGSGVSYLFQKNNRKIQRIYQAVDATISKMIPCILFPIVTAMLVREIRKANTKRLKMKSSTPNNSKNTSKLVLFLTLPFFIAELPLGIIFAISPFSIFHGVQGAAGFIFLREAFENFFSFILTASTATHMIICALMSSQYRVVAYSLIRCGYVLEKKKDDKILERTLTVCNL</sequence>
<dbReference type="InterPro" id="IPR017452">
    <property type="entry name" value="GPCR_Rhodpsn_7TM"/>
</dbReference>
<protein>
    <recommendedName>
        <fullName evidence="6">G-protein coupled receptors family 1 profile domain-containing protein</fullName>
    </recommendedName>
</protein>
<dbReference type="OMA" id="IARCTEM"/>
<keyword evidence="2 5" id="KW-0812">Transmembrane</keyword>
<organism evidence="8">
    <name type="scientific">Caenorhabditis remanei</name>
    <name type="common">Caenorhabditis vulgaris</name>
    <dbReference type="NCBI Taxonomy" id="31234"/>
    <lineage>
        <taxon>Eukaryota</taxon>
        <taxon>Metazoa</taxon>
        <taxon>Ecdysozoa</taxon>
        <taxon>Nematoda</taxon>
        <taxon>Chromadorea</taxon>
        <taxon>Rhabditida</taxon>
        <taxon>Rhabditina</taxon>
        <taxon>Rhabditomorpha</taxon>
        <taxon>Rhabditoidea</taxon>
        <taxon>Rhabditidae</taxon>
        <taxon>Peloderinae</taxon>
        <taxon>Caenorhabditis</taxon>
    </lineage>
</organism>
<comment type="subcellular location">
    <subcellularLocation>
        <location evidence="1">Membrane</location>
    </subcellularLocation>
</comment>
<gene>
    <name evidence="7" type="ORF">CRE_25962</name>
</gene>
<proteinExistence type="predicted"/>
<feature type="domain" description="G-protein coupled receptors family 1 profile" evidence="6">
    <location>
        <begin position="49"/>
        <end position="333"/>
    </location>
</feature>
<keyword evidence="4 5" id="KW-0472">Membrane</keyword>
<dbReference type="GO" id="GO:0008528">
    <property type="term" value="F:G protein-coupled peptide receptor activity"/>
    <property type="evidence" value="ECO:0007669"/>
    <property type="project" value="InterPro"/>
</dbReference>
<feature type="transmembrane region" description="Helical" evidence="5">
    <location>
        <begin position="65"/>
        <end position="85"/>
    </location>
</feature>
<dbReference type="STRING" id="31234.E3NM32"/>
<feature type="transmembrane region" description="Helical" evidence="5">
    <location>
        <begin position="271"/>
        <end position="297"/>
    </location>
</feature>
<evidence type="ECO:0000313" key="8">
    <source>
        <dbReference type="Proteomes" id="UP000008281"/>
    </source>
</evidence>
<keyword evidence="3 5" id="KW-1133">Transmembrane helix</keyword>
<dbReference type="GO" id="GO:0016020">
    <property type="term" value="C:membrane"/>
    <property type="evidence" value="ECO:0007669"/>
    <property type="project" value="UniProtKB-SubCell"/>
</dbReference>
<feature type="transmembrane region" description="Helical" evidence="5">
    <location>
        <begin position="157"/>
        <end position="175"/>
    </location>
</feature>
<dbReference type="InParanoid" id="E3NM32"/>
<feature type="transmembrane region" description="Helical" evidence="5">
    <location>
        <begin position="317"/>
        <end position="336"/>
    </location>
</feature>
<dbReference type="HOGENOM" id="CLU_043715_1_0_1"/>